<dbReference type="EMBL" id="BTGU01000197">
    <property type="protein sequence ID" value="GMN64836.1"/>
    <property type="molecule type" value="Genomic_DNA"/>
</dbReference>
<keyword evidence="3" id="KW-1185">Reference proteome</keyword>
<name>A0AA88JA05_FICCA</name>
<protein>
    <submittedName>
        <fullName evidence="2">Uncharacterized protein</fullName>
    </submittedName>
</protein>
<organism evidence="2 3">
    <name type="scientific">Ficus carica</name>
    <name type="common">Common fig</name>
    <dbReference type="NCBI Taxonomy" id="3494"/>
    <lineage>
        <taxon>Eukaryota</taxon>
        <taxon>Viridiplantae</taxon>
        <taxon>Streptophyta</taxon>
        <taxon>Embryophyta</taxon>
        <taxon>Tracheophyta</taxon>
        <taxon>Spermatophyta</taxon>
        <taxon>Magnoliopsida</taxon>
        <taxon>eudicotyledons</taxon>
        <taxon>Gunneridae</taxon>
        <taxon>Pentapetalae</taxon>
        <taxon>rosids</taxon>
        <taxon>fabids</taxon>
        <taxon>Rosales</taxon>
        <taxon>Moraceae</taxon>
        <taxon>Ficeae</taxon>
        <taxon>Ficus</taxon>
    </lineage>
</organism>
<dbReference type="Proteomes" id="UP001187192">
    <property type="component" value="Unassembled WGS sequence"/>
</dbReference>
<comment type="caution">
    <text evidence="2">The sequence shown here is derived from an EMBL/GenBank/DDBJ whole genome shotgun (WGS) entry which is preliminary data.</text>
</comment>
<evidence type="ECO:0000313" key="3">
    <source>
        <dbReference type="Proteomes" id="UP001187192"/>
    </source>
</evidence>
<proteinExistence type="predicted"/>
<sequence length="107" mass="12376">MCKINKNLEEQIAELHNEKDVWKKAMINYEFLAVDKEMKFQKTRLELENTRKSLKMLNSDTVKLDHNLSIGKSSGDHHDLSYKGESSSSRTMFFRGTSIHEPSPESS</sequence>
<feature type="region of interest" description="Disordered" evidence="1">
    <location>
        <begin position="68"/>
        <end position="107"/>
    </location>
</feature>
<accession>A0AA88JA05</accession>
<evidence type="ECO:0000256" key="1">
    <source>
        <dbReference type="SAM" id="MobiDB-lite"/>
    </source>
</evidence>
<reference evidence="2" key="1">
    <citation type="submission" date="2023-07" db="EMBL/GenBank/DDBJ databases">
        <title>draft genome sequence of fig (Ficus carica).</title>
        <authorList>
            <person name="Takahashi T."/>
            <person name="Nishimura K."/>
        </authorList>
    </citation>
    <scope>NUCLEOTIDE SEQUENCE</scope>
</reference>
<evidence type="ECO:0000313" key="2">
    <source>
        <dbReference type="EMBL" id="GMN64836.1"/>
    </source>
</evidence>
<gene>
    <name evidence="2" type="ORF">TIFTF001_033914</name>
</gene>
<dbReference type="AlphaFoldDB" id="A0AA88JA05"/>